<dbReference type="InterPro" id="IPR006311">
    <property type="entry name" value="TAT_signal"/>
</dbReference>
<accession>A0A1I0MF70</accession>
<feature type="compositionally biased region" description="Basic and acidic residues" evidence="3">
    <location>
        <begin position="1"/>
        <end position="17"/>
    </location>
</feature>
<feature type="compositionally biased region" description="Acidic residues" evidence="3">
    <location>
        <begin position="468"/>
        <end position="478"/>
    </location>
</feature>
<dbReference type="InterPro" id="IPR011042">
    <property type="entry name" value="6-blade_b-propeller_TolB-like"/>
</dbReference>
<feature type="compositionally biased region" description="Acidic residues" evidence="3">
    <location>
        <begin position="572"/>
        <end position="588"/>
    </location>
</feature>
<dbReference type="EMBL" id="FOIS01000001">
    <property type="protein sequence ID" value="SEV87025.1"/>
    <property type="molecule type" value="Genomic_DNA"/>
</dbReference>
<evidence type="ECO:0000259" key="4">
    <source>
        <dbReference type="Pfam" id="PF00127"/>
    </source>
</evidence>
<feature type="compositionally biased region" description="Low complexity" evidence="3">
    <location>
        <begin position="715"/>
        <end position="724"/>
    </location>
</feature>
<evidence type="ECO:0000313" key="7">
    <source>
        <dbReference type="Proteomes" id="UP000183275"/>
    </source>
</evidence>
<dbReference type="InterPro" id="IPR011041">
    <property type="entry name" value="Quinoprot_gluc/sorb_DH_b-prop"/>
</dbReference>
<dbReference type="InterPro" id="IPR000923">
    <property type="entry name" value="BlueCu_1"/>
</dbReference>
<dbReference type="eggNOG" id="arCOG02796">
    <property type="taxonomic scope" value="Archaea"/>
</dbReference>
<proteinExistence type="predicted"/>
<dbReference type="GO" id="GO:0009055">
    <property type="term" value="F:electron transfer activity"/>
    <property type="evidence" value="ECO:0007669"/>
    <property type="project" value="InterPro"/>
</dbReference>
<organism evidence="6 7">
    <name type="scientific">Natrinema salifodinae</name>
    <dbReference type="NCBI Taxonomy" id="1202768"/>
    <lineage>
        <taxon>Archaea</taxon>
        <taxon>Methanobacteriati</taxon>
        <taxon>Methanobacteriota</taxon>
        <taxon>Stenosarchaea group</taxon>
        <taxon>Halobacteria</taxon>
        <taxon>Halobacteriales</taxon>
        <taxon>Natrialbaceae</taxon>
        <taxon>Natrinema</taxon>
    </lineage>
</organism>
<feature type="region of interest" description="Disordered" evidence="3">
    <location>
        <begin position="456"/>
        <end position="483"/>
    </location>
</feature>
<dbReference type="RefSeq" id="WP_049990813.1">
    <property type="nucleotide sequence ID" value="NZ_FOIS01000001.1"/>
</dbReference>
<dbReference type="SUPFAM" id="SSF49503">
    <property type="entry name" value="Cupredoxins"/>
    <property type="match status" value="1"/>
</dbReference>
<dbReference type="Gene3D" id="2.60.40.420">
    <property type="entry name" value="Cupredoxins - blue copper proteins"/>
    <property type="match status" value="1"/>
</dbReference>
<evidence type="ECO:0000259" key="5">
    <source>
        <dbReference type="Pfam" id="PF07995"/>
    </source>
</evidence>
<evidence type="ECO:0000313" key="6">
    <source>
        <dbReference type="EMBL" id="SEV87025.1"/>
    </source>
</evidence>
<reference evidence="7" key="1">
    <citation type="submission" date="2016-10" db="EMBL/GenBank/DDBJ databases">
        <authorList>
            <person name="Varghese N."/>
        </authorList>
    </citation>
    <scope>NUCLEOTIDE SEQUENCE [LARGE SCALE GENOMIC DNA]</scope>
    <source>
        <strain evidence="7">CGMCC 1.12284</strain>
    </source>
</reference>
<dbReference type="InterPro" id="IPR008972">
    <property type="entry name" value="Cupredoxin"/>
</dbReference>
<dbReference type="Pfam" id="PF00127">
    <property type="entry name" value="Copper-bind"/>
    <property type="match status" value="1"/>
</dbReference>
<evidence type="ECO:0000256" key="2">
    <source>
        <dbReference type="ARBA" id="ARBA00023008"/>
    </source>
</evidence>
<dbReference type="SUPFAM" id="SSF50952">
    <property type="entry name" value="Soluble quinoprotein glucose dehydrogenase"/>
    <property type="match status" value="1"/>
</dbReference>
<dbReference type="OrthoDB" id="6744at2157"/>
<dbReference type="InterPro" id="IPR012938">
    <property type="entry name" value="Glc/Sorbosone_DH"/>
</dbReference>
<feature type="region of interest" description="Disordered" evidence="3">
    <location>
        <begin position="660"/>
        <end position="731"/>
    </location>
</feature>
<feature type="region of interest" description="Disordered" evidence="3">
    <location>
        <begin position="1"/>
        <end position="22"/>
    </location>
</feature>
<dbReference type="PROSITE" id="PS51318">
    <property type="entry name" value="TAT"/>
    <property type="match status" value="1"/>
</dbReference>
<keyword evidence="1" id="KW-0479">Metal-binding</keyword>
<keyword evidence="7" id="KW-1185">Reference proteome</keyword>
<name>A0A1I0MF70_9EURY</name>
<dbReference type="PANTHER" id="PTHR19328:SF75">
    <property type="entry name" value="ALDOSE SUGAR DEHYDROGENASE YLII"/>
    <property type="match status" value="1"/>
</dbReference>
<protein>
    <submittedName>
        <fullName evidence="6">Copper binding protein, plastocyanin/azurin family</fullName>
    </submittedName>
</protein>
<evidence type="ECO:0000256" key="3">
    <source>
        <dbReference type="SAM" id="MobiDB-lite"/>
    </source>
</evidence>
<dbReference type="AlphaFoldDB" id="A0A1I0MF70"/>
<feature type="compositionally biased region" description="Acidic residues" evidence="3">
    <location>
        <begin position="695"/>
        <end position="714"/>
    </location>
</feature>
<feature type="domain" description="Glucose/Sorbosone dehydrogenase" evidence="5">
    <location>
        <begin position="187"/>
        <end position="457"/>
    </location>
</feature>
<feature type="domain" description="Blue (type 1) copper" evidence="4">
    <location>
        <begin position="84"/>
        <end position="149"/>
    </location>
</feature>
<dbReference type="Pfam" id="PF07995">
    <property type="entry name" value="GSDH"/>
    <property type="match status" value="1"/>
</dbReference>
<dbReference type="Proteomes" id="UP000183275">
    <property type="component" value="Unassembled WGS sequence"/>
</dbReference>
<dbReference type="STRING" id="1202768.SAMN05216285_0896"/>
<gene>
    <name evidence="6" type="ORF">SAMN05216285_0896</name>
</gene>
<dbReference type="Gene3D" id="2.120.10.30">
    <property type="entry name" value="TolB, C-terminal domain"/>
    <property type="match status" value="1"/>
</dbReference>
<feature type="region of interest" description="Disordered" evidence="3">
    <location>
        <begin position="534"/>
        <end position="633"/>
    </location>
</feature>
<dbReference type="PANTHER" id="PTHR19328">
    <property type="entry name" value="HEDGEHOG-INTERACTING PROTEIN"/>
    <property type="match status" value="1"/>
</dbReference>
<feature type="compositionally biased region" description="Low complexity" evidence="3">
    <location>
        <begin position="553"/>
        <end position="567"/>
    </location>
</feature>
<dbReference type="GO" id="GO:0005507">
    <property type="term" value="F:copper ion binding"/>
    <property type="evidence" value="ECO:0007669"/>
    <property type="project" value="InterPro"/>
</dbReference>
<keyword evidence="2" id="KW-0186">Copper</keyword>
<evidence type="ECO:0000256" key="1">
    <source>
        <dbReference type="ARBA" id="ARBA00022723"/>
    </source>
</evidence>
<sequence>MSETPDERTTYGTESDRYPSASRRRVLQAAVAAGGVVGLSNLALAQDTETIELGGETSGWQGVAPEDIADETNPTLELEEGTTYEVTWENLDGAPHNFVIESEDGEELESTEIMSSQGETQTLEFEATSDMAVYFCDPHRPTMNGEISVSGGGGGAAQEEQQDGQQQGFFQAGTEIGVQMIAEGMTAPTDMAAADEEQTRYFVADQTGELWVVTDDGLQDEPFLDVGDRMVELGTFQGEYADPNQDYDERGLLGVELHPDFSENGRFFVHYSAPPNDETPDGWSHVEVVSEFQANDDMSQADPESEQVLMEFQKPQFNHDAGPMAFGPDGYLYIPMGDGGGANDDMEGHVDDWYDGNEGGNGQDVSENLLGSVLRIDVDSEGDDRPYGIPDDNPLVDSDDALPEYYAWGFRNPFGISFDSDDRLFVSDAGQDLFEEANIVEAGGNYGWNVKEGTHCFSTESPGQPPEDCPDSAPDESPYDGQELQDPIVEYPHVYGDQVVGITIIGGHVYEAGDIGELDGKYIFGDWTSDPARESPAGTLLAASEPDDGAGDTGAEANETAANETGNVSENATEDTQDEPIEGEDNESDGNATNETAGDEAMADAGAAGQDQVVPRDELWDMEELQVAGTEDGSFPYFVRQFGQDGDGNVYVLANQEGVPEGDTGAVMQIVPPDEGDSLSAPEGDAPEGQGGDGNETDENATEDTQDEPIEGEGNESAGNESAGDGNATDE</sequence>
<dbReference type="eggNOG" id="arCOG02921">
    <property type="taxonomic scope" value="Archaea"/>
</dbReference>